<comment type="subcellular location">
    <subcellularLocation>
        <location evidence="1">Membrane</location>
        <topology evidence="1">Multi-pass membrane protein</topology>
    </subcellularLocation>
</comment>
<comment type="similarity">
    <text evidence="2 6">Belongs to the peroxisomal membrane protein PXMP2/4 family.</text>
</comment>
<protein>
    <submittedName>
        <fullName evidence="8">Peroxisomal membrane protein</fullName>
    </submittedName>
</protein>
<evidence type="ECO:0000256" key="5">
    <source>
        <dbReference type="ARBA" id="ARBA00023136"/>
    </source>
</evidence>
<reference evidence="8 9" key="1">
    <citation type="submission" date="2024-03" db="EMBL/GenBank/DDBJ databases">
        <title>Aureococcus anophagefferens CCMP1851 and Kratosvirus quantuckense: Draft genome of a second virus-susceptible host strain in the model system.</title>
        <authorList>
            <person name="Chase E."/>
            <person name="Truchon A.R."/>
            <person name="Schepens W."/>
            <person name="Wilhelm S.W."/>
        </authorList>
    </citation>
    <scope>NUCLEOTIDE SEQUENCE [LARGE SCALE GENOMIC DNA]</scope>
    <source>
        <strain evidence="8 9">CCMP1851</strain>
    </source>
</reference>
<feature type="chain" id="PRO_5046892083" evidence="7">
    <location>
        <begin position="24"/>
        <end position="242"/>
    </location>
</feature>
<evidence type="ECO:0000256" key="3">
    <source>
        <dbReference type="ARBA" id="ARBA00022692"/>
    </source>
</evidence>
<evidence type="ECO:0000256" key="4">
    <source>
        <dbReference type="ARBA" id="ARBA00022989"/>
    </source>
</evidence>
<dbReference type="EMBL" id="JBBJCI010000120">
    <property type="protein sequence ID" value="KAK7248106.1"/>
    <property type="molecule type" value="Genomic_DNA"/>
</dbReference>
<dbReference type="PANTHER" id="PTHR11266:SF17">
    <property type="entry name" value="PROTEIN MPV17"/>
    <property type="match status" value="1"/>
</dbReference>
<sequence>MVGVPRQRHLALLVIASYASCLAQQSTKRHSAPRLRRTSPRLCSSTGGFTSDDTTTPRLVAWYDAQLRRHPLRTKVASSGLASAVGDAVAQAVTGGAFDARRCASFALVGAAYFAPILHGWYEVLAARERRWRADGMGRWPSVLLQLLLNQSLGALTVNAGFFFALAVAEDALALDLSVRTLEGARRALGDQYLLVMRANWLVWPLPSLVNLAFVPLRYRVLFMNAVAVVWKTILSLITKGG</sequence>
<evidence type="ECO:0000256" key="7">
    <source>
        <dbReference type="SAM" id="SignalP"/>
    </source>
</evidence>
<feature type="transmembrane region" description="Helical" evidence="6">
    <location>
        <begin position="104"/>
        <end position="122"/>
    </location>
</feature>
<gene>
    <name evidence="8" type="ORF">SO694_00080038</name>
</gene>
<evidence type="ECO:0000313" key="9">
    <source>
        <dbReference type="Proteomes" id="UP001363151"/>
    </source>
</evidence>
<dbReference type="Pfam" id="PF04117">
    <property type="entry name" value="Mpv17_PMP22"/>
    <property type="match status" value="1"/>
</dbReference>
<keyword evidence="9" id="KW-1185">Reference proteome</keyword>
<proteinExistence type="inferred from homology"/>
<dbReference type="InterPro" id="IPR007248">
    <property type="entry name" value="Mpv17_PMP22"/>
</dbReference>
<comment type="caution">
    <text evidence="8">The sequence shown here is derived from an EMBL/GenBank/DDBJ whole genome shotgun (WGS) entry which is preliminary data.</text>
</comment>
<keyword evidence="4 6" id="KW-1133">Transmembrane helix</keyword>
<evidence type="ECO:0000256" key="6">
    <source>
        <dbReference type="RuleBase" id="RU363053"/>
    </source>
</evidence>
<evidence type="ECO:0000256" key="2">
    <source>
        <dbReference type="ARBA" id="ARBA00006824"/>
    </source>
</evidence>
<name>A0ABR1G459_AURAN</name>
<evidence type="ECO:0000256" key="1">
    <source>
        <dbReference type="ARBA" id="ARBA00004141"/>
    </source>
</evidence>
<dbReference type="PANTHER" id="PTHR11266">
    <property type="entry name" value="PEROXISOMAL MEMBRANE PROTEIN 2, PXMP2 MPV17"/>
    <property type="match status" value="1"/>
</dbReference>
<dbReference type="Proteomes" id="UP001363151">
    <property type="component" value="Unassembled WGS sequence"/>
</dbReference>
<keyword evidence="7" id="KW-0732">Signal</keyword>
<keyword evidence="5 6" id="KW-0472">Membrane</keyword>
<accession>A0ABR1G459</accession>
<organism evidence="8 9">
    <name type="scientific">Aureococcus anophagefferens</name>
    <name type="common">Harmful bloom alga</name>
    <dbReference type="NCBI Taxonomy" id="44056"/>
    <lineage>
        <taxon>Eukaryota</taxon>
        <taxon>Sar</taxon>
        <taxon>Stramenopiles</taxon>
        <taxon>Ochrophyta</taxon>
        <taxon>Pelagophyceae</taxon>
        <taxon>Pelagomonadales</taxon>
        <taxon>Pelagomonadaceae</taxon>
        <taxon>Aureococcus</taxon>
    </lineage>
</organism>
<feature type="transmembrane region" description="Helical" evidence="6">
    <location>
        <begin position="143"/>
        <end position="169"/>
    </location>
</feature>
<feature type="signal peptide" evidence="7">
    <location>
        <begin position="1"/>
        <end position="23"/>
    </location>
</feature>
<evidence type="ECO:0000313" key="8">
    <source>
        <dbReference type="EMBL" id="KAK7248106.1"/>
    </source>
</evidence>
<keyword evidence="3 6" id="KW-0812">Transmembrane</keyword>